<proteinExistence type="predicted"/>
<evidence type="ECO:0008006" key="3">
    <source>
        <dbReference type="Google" id="ProtNLM"/>
    </source>
</evidence>
<sequence length="261" mass="30771">MLDPNNLLRGYALNNLAVACWWHKHPNFRDLEDAEESDGEQGDETKYHNSQLKLKESDYSSEQVEADFDNTIPLFKKALWYIQNVNEIEDKEKQKDLNILLDQDNIIPEEHQKFDPTENQILLKNKQCGIPLLNIQEFLFHTCPDLKTDAMFWFKYGLKFFEQIDPVNIDRFLITLGVFCNNYNEHGRAEQLFKKTLEIIGDNDNYNKVLCLQIYGNMLLKNLAREHEGQQLIAKAHELSQQLPFWFNKINHICIPKIELQ</sequence>
<dbReference type="RefSeq" id="XP_004037474.1">
    <property type="nucleotide sequence ID" value="XM_004037426.1"/>
</dbReference>
<dbReference type="AlphaFoldDB" id="G0QMT5"/>
<accession>G0QMT5</accession>
<reference evidence="1 2" key="1">
    <citation type="submission" date="2011-07" db="EMBL/GenBank/DDBJ databases">
        <authorList>
            <person name="Coyne R."/>
            <person name="Brami D."/>
            <person name="Johnson J."/>
            <person name="Hostetler J."/>
            <person name="Hannick L."/>
            <person name="Clark T."/>
            <person name="Cassidy-Hanley D."/>
            <person name="Inman J."/>
        </authorList>
    </citation>
    <scope>NUCLEOTIDE SEQUENCE [LARGE SCALE GENOMIC DNA]</scope>
    <source>
        <strain evidence="1 2">G5</strain>
    </source>
</reference>
<evidence type="ECO:0000313" key="1">
    <source>
        <dbReference type="EMBL" id="EGR33488.1"/>
    </source>
</evidence>
<gene>
    <name evidence="1" type="ORF">IMG5_051660</name>
</gene>
<dbReference type="OrthoDB" id="283850at2759"/>
<keyword evidence="2" id="KW-1185">Reference proteome</keyword>
<evidence type="ECO:0000313" key="2">
    <source>
        <dbReference type="Proteomes" id="UP000008983"/>
    </source>
</evidence>
<dbReference type="GeneID" id="14909654"/>
<dbReference type="OMA" id="FLAWTCS"/>
<dbReference type="InParanoid" id="G0QMT5"/>
<dbReference type="eggNOG" id="ENOG502SMIU">
    <property type="taxonomic scope" value="Eukaryota"/>
</dbReference>
<dbReference type="Proteomes" id="UP000008983">
    <property type="component" value="Unassembled WGS sequence"/>
</dbReference>
<protein>
    <recommendedName>
        <fullName evidence="3">Tetratricopeptide repeat protein</fullName>
    </recommendedName>
</protein>
<name>G0QMT5_ICHMU</name>
<organism evidence="1 2">
    <name type="scientific">Ichthyophthirius multifiliis</name>
    <name type="common">White spot disease agent</name>
    <name type="synonym">Ich</name>
    <dbReference type="NCBI Taxonomy" id="5932"/>
    <lineage>
        <taxon>Eukaryota</taxon>
        <taxon>Sar</taxon>
        <taxon>Alveolata</taxon>
        <taxon>Ciliophora</taxon>
        <taxon>Intramacronucleata</taxon>
        <taxon>Oligohymenophorea</taxon>
        <taxon>Hymenostomatida</taxon>
        <taxon>Ophryoglenina</taxon>
        <taxon>Ichthyophthirius</taxon>
    </lineage>
</organism>
<dbReference type="EMBL" id="GL983437">
    <property type="protein sequence ID" value="EGR33488.1"/>
    <property type="molecule type" value="Genomic_DNA"/>
</dbReference>